<evidence type="ECO:0000256" key="6">
    <source>
        <dbReference type="ARBA" id="ARBA00022741"/>
    </source>
</evidence>
<feature type="region of interest" description="Disordered" evidence="13">
    <location>
        <begin position="605"/>
        <end position="624"/>
    </location>
</feature>
<evidence type="ECO:0000256" key="12">
    <source>
        <dbReference type="PROSITE-ProRule" id="PRU10141"/>
    </source>
</evidence>
<feature type="domain" description="Protein kinase" evidence="14">
    <location>
        <begin position="640"/>
        <end position="915"/>
    </location>
</feature>
<evidence type="ECO:0000256" key="11">
    <source>
        <dbReference type="ARBA" id="ARBA00047430"/>
    </source>
</evidence>
<dbReference type="AlphaFoldDB" id="A0AAJ7FI16"/>
<dbReference type="RefSeq" id="XP_015592819.1">
    <property type="nucleotide sequence ID" value="XM_015737333.2"/>
</dbReference>
<feature type="region of interest" description="Disordered" evidence="13">
    <location>
        <begin position="205"/>
        <end position="249"/>
    </location>
</feature>
<protein>
    <recommendedName>
        <fullName evidence="2">calcium/calmodulin-dependent protein kinase</fullName>
        <ecNumber evidence="2">2.7.11.17</ecNumber>
    </recommendedName>
</protein>
<dbReference type="SMART" id="SM00220">
    <property type="entry name" value="S_TKc"/>
    <property type="match status" value="1"/>
</dbReference>
<dbReference type="PROSITE" id="PS00107">
    <property type="entry name" value="PROTEIN_KINASE_ATP"/>
    <property type="match status" value="1"/>
</dbReference>
<dbReference type="Proteomes" id="UP000694920">
    <property type="component" value="Unplaced"/>
</dbReference>
<gene>
    <name evidence="16" type="primary">LOC107266646</name>
</gene>
<evidence type="ECO:0000259" key="14">
    <source>
        <dbReference type="PROSITE" id="PS50011"/>
    </source>
</evidence>
<comment type="catalytic activity">
    <reaction evidence="11">
        <text>L-seryl-[protein] + ATP = O-phospho-L-seryl-[protein] + ADP + H(+)</text>
        <dbReference type="Rhea" id="RHEA:17989"/>
        <dbReference type="Rhea" id="RHEA-COMP:9863"/>
        <dbReference type="Rhea" id="RHEA-COMP:11604"/>
        <dbReference type="ChEBI" id="CHEBI:15378"/>
        <dbReference type="ChEBI" id="CHEBI:29999"/>
        <dbReference type="ChEBI" id="CHEBI:30616"/>
        <dbReference type="ChEBI" id="CHEBI:83421"/>
        <dbReference type="ChEBI" id="CHEBI:456216"/>
        <dbReference type="EC" id="2.7.11.17"/>
    </reaction>
</comment>
<keyword evidence="8 12" id="KW-0067">ATP-binding</keyword>
<feature type="compositionally biased region" description="Basic and acidic residues" evidence="13">
    <location>
        <begin position="429"/>
        <end position="454"/>
    </location>
</feature>
<dbReference type="GO" id="GO:0005737">
    <property type="term" value="C:cytoplasm"/>
    <property type="evidence" value="ECO:0007669"/>
    <property type="project" value="UniProtKB-SubCell"/>
</dbReference>
<comment type="catalytic activity">
    <reaction evidence="10">
        <text>L-threonyl-[protein] + ATP = O-phospho-L-threonyl-[protein] + ADP + H(+)</text>
        <dbReference type="Rhea" id="RHEA:46608"/>
        <dbReference type="Rhea" id="RHEA-COMP:11060"/>
        <dbReference type="Rhea" id="RHEA-COMP:11605"/>
        <dbReference type="ChEBI" id="CHEBI:15378"/>
        <dbReference type="ChEBI" id="CHEBI:30013"/>
        <dbReference type="ChEBI" id="CHEBI:30616"/>
        <dbReference type="ChEBI" id="CHEBI:61977"/>
        <dbReference type="ChEBI" id="CHEBI:456216"/>
        <dbReference type="EC" id="2.7.11.17"/>
    </reaction>
</comment>
<dbReference type="Gene3D" id="1.10.510.10">
    <property type="entry name" value="Transferase(Phosphotransferase) domain 1"/>
    <property type="match status" value="1"/>
</dbReference>
<dbReference type="GeneID" id="107266646"/>
<dbReference type="FunFam" id="3.30.200.20:FF:000429">
    <property type="entry name" value="Calcium/calmodulin-dependent protein kinase kinase"/>
    <property type="match status" value="1"/>
</dbReference>
<feature type="compositionally biased region" description="Low complexity" evidence="13">
    <location>
        <begin position="984"/>
        <end position="1001"/>
    </location>
</feature>
<evidence type="ECO:0000256" key="2">
    <source>
        <dbReference type="ARBA" id="ARBA00012434"/>
    </source>
</evidence>
<evidence type="ECO:0000256" key="13">
    <source>
        <dbReference type="SAM" id="MobiDB-lite"/>
    </source>
</evidence>
<evidence type="ECO:0000313" key="15">
    <source>
        <dbReference type="Proteomes" id="UP000694920"/>
    </source>
</evidence>
<feature type="compositionally biased region" description="Low complexity" evidence="13">
    <location>
        <begin position="390"/>
        <end position="405"/>
    </location>
</feature>
<dbReference type="GO" id="GO:0005524">
    <property type="term" value="F:ATP binding"/>
    <property type="evidence" value="ECO:0007669"/>
    <property type="project" value="UniProtKB-UniRule"/>
</dbReference>
<reference evidence="16" key="1">
    <citation type="submission" date="2025-08" db="UniProtKB">
        <authorList>
            <consortium name="RefSeq"/>
        </authorList>
    </citation>
    <scope>IDENTIFICATION</scope>
</reference>
<keyword evidence="9" id="KW-0112">Calmodulin-binding</keyword>
<dbReference type="Gene3D" id="3.30.200.20">
    <property type="entry name" value="Phosphorylase Kinase, domain 1"/>
    <property type="match status" value="1"/>
</dbReference>
<feature type="region of interest" description="Disordered" evidence="13">
    <location>
        <begin position="377"/>
        <end position="483"/>
    </location>
</feature>
<keyword evidence="15" id="KW-1185">Reference proteome</keyword>
<dbReference type="Pfam" id="PF00069">
    <property type="entry name" value="Pkinase"/>
    <property type="match status" value="1"/>
</dbReference>
<feature type="compositionally biased region" description="Polar residues" evidence="13">
    <location>
        <begin position="415"/>
        <end position="426"/>
    </location>
</feature>
<accession>A0AAJ7FI16</accession>
<dbReference type="GO" id="GO:0004683">
    <property type="term" value="F:calcium/calmodulin-dependent protein kinase activity"/>
    <property type="evidence" value="ECO:0007669"/>
    <property type="project" value="UniProtKB-EC"/>
</dbReference>
<dbReference type="GO" id="GO:0005516">
    <property type="term" value="F:calmodulin binding"/>
    <property type="evidence" value="ECO:0007669"/>
    <property type="project" value="UniProtKB-KW"/>
</dbReference>
<sequence length="1048" mass="116639">MSIKLSTGRQWALCSCYENRSPRFILSCVWGDVCPRKSRPPRIGDIPKHGAVDEESPGISAKKLTSSPSEEPEAVPEVPVAGHGDAVFGSRTTTKTPTTTTTCTYKNNQSQVKSGISESLPVVDKNKSQERRKVVASSKIDTGTRFNSRAKTELDGSLTRKFEETNNAEDTEEIREVRKDSALYLEESESLQDLREGLKGTRIKSLAPRRESSGYGSNRGTFDEDRRNSEVDLTGSRERRRSSAKRITSETYQIRRISRGEELENTERMPTSEVHRKVSSSGLEMPDIQEAKDAELQETLSQESFICGTRGSFGSSRILHGLGQDTERDCSTPARHRNAPMTFFKDDSPEESATERKMNSEEVPFVAALSYAEVLSRAGSDKDQSRNLSRAESFDASSSSLSGQSYRQRKRIVHQYSTPNFSTTELESILERSAEKSPEGQKEVGTQGEEKMLELSKNGFSEGDERRNEEQAQENQHADTGVKLLPKPVKVYQLLSTQSEDRGDGVVPHLADRRISLQISRQEDAPLPVTASKPVDKKLLHADSVPVLDVPEMLEPGQHLTPTMIGCSPVRKLSSPGEVNVSHRLLADGGLMGVRPIYPYCPYSPYGSPQGSPRTRRRPLRESRRVSIDNRQGALQLNQYKLLDNIGQGSYGIVKLAYNEEDETHYAMKILSKKKLMKKAGIFGRMAPRQSKGASSNPLAKVYREIALLKKLDHPNVVKLLEVLDDPDEDNLYLVFELVQRGEVLQLPTDKPLEEETARIHFRDIVMGVEYLHYQRIVHRDIKPSNLLVDSEGRVKVADLGVSAELRAAGELLSGPAGTPAFAAPETTTPGAEYSGTLCDVWSMGVTLYSLVTGRVPWNGDGSIIGVQAAVRSESLKFPEKPKLNEDLHDLISRMLAKDPSERITLPEIKEHPWVTCNGREPLPSEADNCRLPVTVTDEEVARVVTRVPKLDTLILIKTMLKQHSFQNPFLPRRTTKSTCSDATSEISSTRTSESSETPETADSRTIRFYKSGRSNSAPDSYEWQGNDRQVSVESPLPPVTEVEVERR</sequence>
<feature type="region of interest" description="Disordered" evidence="13">
    <location>
        <begin position="39"/>
        <end position="101"/>
    </location>
</feature>
<dbReference type="InterPro" id="IPR017441">
    <property type="entry name" value="Protein_kinase_ATP_BS"/>
</dbReference>
<keyword evidence="6 12" id="KW-0547">Nucleotide-binding</keyword>
<evidence type="ECO:0000313" key="16">
    <source>
        <dbReference type="RefSeq" id="XP_015592819.1"/>
    </source>
</evidence>
<evidence type="ECO:0000256" key="9">
    <source>
        <dbReference type="ARBA" id="ARBA00022860"/>
    </source>
</evidence>
<dbReference type="InterPro" id="IPR011009">
    <property type="entry name" value="Kinase-like_dom_sf"/>
</dbReference>
<dbReference type="GO" id="GO:0005634">
    <property type="term" value="C:nucleus"/>
    <property type="evidence" value="ECO:0007669"/>
    <property type="project" value="UniProtKB-ARBA"/>
</dbReference>
<feature type="compositionally biased region" description="Basic and acidic residues" evidence="13">
    <location>
        <begin position="221"/>
        <end position="230"/>
    </location>
</feature>
<feature type="compositionally biased region" description="Low complexity" evidence="13">
    <location>
        <begin position="92"/>
        <end position="101"/>
    </location>
</feature>
<evidence type="ECO:0000256" key="8">
    <source>
        <dbReference type="ARBA" id="ARBA00022840"/>
    </source>
</evidence>
<dbReference type="GO" id="GO:0035556">
    <property type="term" value="P:intracellular signal transduction"/>
    <property type="evidence" value="ECO:0007669"/>
    <property type="project" value="TreeGrafter"/>
</dbReference>
<feature type="binding site" evidence="12">
    <location>
        <position position="669"/>
    </location>
    <ligand>
        <name>ATP</name>
        <dbReference type="ChEBI" id="CHEBI:30616"/>
    </ligand>
</feature>
<proteinExistence type="predicted"/>
<dbReference type="EC" id="2.7.11.17" evidence="2"/>
<evidence type="ECO:0000256" key="7">
    <source>
        <dbReference type="ARBA" id="ARBA00022777"/>
    </source>
</evidence>
<feature type="region of interest" description="Disordered" evidence="13">
    <location>
        <begin position="971"/>
        <end position="1048"/>
    </location>
</feature>
<dbReference type="InterPro" id="IPR008271">
    <property type="entry name" value="Ser/Thr_kinase_AS"/>
</dbReference>
<keyword evidence="4" id="KW-0723">Serine/threonine-protein kinase</keyword>
<dbReference type="PANTHER" id="PTHR24346:SF77">
    <property type="entry name" value="SERINE THREONINE PROTEIN KINASE"/>
    <property type="match status" value="1"/>
</dbReference>
<keyword evidence="3" id="KW-0963">Cytoplasm</keyword>
<keyword evidence="5" id="KW-0808">Transferase</keyword>
<dbReference type="FunFam" id="1.10.510.10:FF:000571">
    <property type="entry name" value="Maternal embryonic leucine zipper kinase"/>
    <property type="match status" value="1"/>
</dbReference>
<evidence type="ECO:0000256" key="4">
    <source>
        <dbReference type="ARBA" id="ARBA00022527"/>
    </source>
</evidence>
<keyword evidence="7" id="KW-0418">Kinase</keyword>
<dbReference type="SUPFAM" id="SSF56112">
    <property type="entry name" value="Protein kinase-like (PK-like)"/>
    <property type="match status" value="1"/>
</dbReference>
<dbReference type="InterPro" id="IPR000719">
    <property type="entry name" value="Prot_kinase_dom"/>
</dbReference>
<dbReference type="PROSITE" id="PS50011">
    <property type="entry name" value="PROTEIN_KINASE_DOM"/>
    <property type="match status" value="1"/>
</dbReference>
<evidence type="ECO:0000256" key="1">
    <source>
        <dbReference type="ARBA" id="ARBA00004496"/>
    </source>
</evidence>
<comment type="subcellular location">
    <subcellularLocation>
        <location evidence="1">Cytoplasm</location>
    </subcellularLocation>
</comment>
<feature type="region of interest" description="Disordered" evidence="13">
    <location>
        <begin position="326"/>
        <end position="360"/>
    </location>
</feature>
<dbReference type="PANTHER" id="PTHR24346">
    <property type="entry name" value="MAP/MICROTUBULE AFFINITY-REGULATING KINASE"/>
    <property type="match status" value="1"/>
</dbReference>
<evidence type="ECO:0000256" key="3">
    <source>
        <dbReference type="ARBA" id="ARBA00022490"/>
    </source>
</evidence>
<dbReference type="PROSITE" id="PS00108">
    <property type="entry name" value="PROTEIN_KINASE_ST"/>
    <property type="match status" value="1"/>
</dbReference>
<evidence type="ECO:0000256" key="10">
    <source>
        <dbReference type="ARBA" id="ARBA00047307"/>
    </source>
</evidence>
<organism evidence="15 16">
    <name type="scientific">Cephus cinctus</name>
    <name type="common">Wheat stem sawfly</name>
    <dbReference type="NCBI Taxonomy" id="211228"/>
    <lineage>
        <taxon>Eukaryota</taxon>
        <taxon>Metazoa</taxon>
        <taxon>Ecdysozoa</taxon>
        <taxon>Arthropoda</taxon>
        <taxon>Hexapoda</taxon>
        <taxon>Insecta</taxon>
        <taxon>Pterygota</taxon>
        <taxon>Neoptera</taxon>
        <taxon>Endopterygota</taxon>
        <taxon>Hymenoptera</taxon>
        <taxon>Cephoidea</taxon>
        <taxon>Cephidae</taxon>
        <taxon>Cephus</taxon>
    </lineage>
</organism>
<dbReference type="KEGG" id="ccin:107266646"/>
<evidence type="ECO:0000256" key="5">
    <source>
        <dbReference type="ARBA" id="ARBA00022679"/>
    </source>
</evidence>
<name>A0AAJ7FI16_CEPCN</name>